<sequence>MARCHEMTLRASTRRQTPKWMSLPAEIRLMILDVIIQQKHPGWASLACVSKEWQGLIEKRNFGQLKLQVSCLDDFEHLVVRQRELVQHIWLDIELPRYSCRCCKMEESFSGMERNSSVISSGIWKLFCVLSNWKTANGLTLELSAHSPSDSEHWFKHHSVSANGDTARVQEANYSWHDPQHGWVDGRLIKSPPEGAILRLFATTHLSFKQELPQLDGVTCFIIRRQLRRQLSQSSLGLILGKLRRLEHLIYESWRTLEGIHRINFEQVIQKHFPQTLRRVSIFEDFNDSLSTAINDTLLALQLPVNTSRIGGSKIAAALASKSLNLEHLSVSYMTSADDFFKACLPTWTWQRLQSLALTSGLLRRTESRQDIEYLLYKAGSTALQMPRLHTMVIWDGIKGNACAFIYHVNGEGANITWRSTWEMKLTPRVVKAWERVALEIHSYALQADKQQVHGIISSHGNAIYHLNLPCRVATPTSLWQMRKRRL</sequence>
<evidence type="ECO:0000313" key="1">
    <source>
        <dbReference type="EMBL" id="UPK99768.1"/>
    </source>
</evidence>
<gene>
    <name evidence="1" type="ORF">LCI18_010703</name>
</gene>
<accession>A0ACD3ZI43</accession>
<proteinExistence type="predicted"/>
<reference evidence="1" key="1">
    <citation type="submission" date="2021-11" db="EMBL/GenBank/DDBJ databases">
        <title>Fusarium solani-melongenae Genome sequencing and assembly.</title>
        <authorList>
            <person name="Xie S."/>
            <person name="Huang L."/>
            <person name="Zhang X."/>
        </authorList>
    </citation>
    <scope>NUCLEOTIDE SEQUENCE</scope>
    <source>
        <strain evidence="1">CRI 24-3</strain>
    </source>
</reference>
<dbReference type="EMBL" id="CP090037">
    <property type="protein sequence ID" value="UPK99768.1"/>
    <property type="molecule type" value="Genomic_DNA"/>
</dbReference>
<organism evidence="1 2">
    <name type="scientific">Fusarium solani subsp. cucurbitae</name>
    <name type="common">Neocosmosporum cucurbitae</name>
    <dbReference type="NCBI Taxonomy" id="2747967"/>
    <lineage>
        <taxon>Eukaryota</taxon>
        <taxon>Fungi</taxon>
        <taxon>Dikarya</taxon>
        <taxon>Ascomycota</taxon>
        <taxon>Pezizomycotina</taxon>
        <taxon>Sordariomycetes</taxon>
        <taxon>Hypocreomycetidae</taxon>
        <taxon>Hypocreales</taxon>
        <taxon>Nectriaceae</taxon>
        <taxon>Fusarium</taxon>
        <taxon>Fusarium solani species complex</taxon>
    </lineage>
</organism>
<keyword evidence="2" id="KW-1185">Reference proteome</keyword>
<protein>
    <submittedName>
        <fullName evidence="1">Uncharacterized protein</fullName>
    </submittedName>
</protein>
<name>A0ACD3ZI43_FUSSC</name>
<evidence type="ECO:0000313" key="2">
    <source>
        <dbReference type="Proteomes" id="UP000830768"/>
    </source>
</evidence>
<dbReference type="Proteomes" id="UP000830768">
    <property type="component" value="Chromosome 9"/>
</dbReference>